<dbReference type="Gene3D" id="3.40.50.300">
    <property type="entry name" value="P-loop containing nucleotide triphosphate hydrolases"/>
    <property type="match status" value="1"/>
</dbReference>
<reference evidence="7 8" key="2">
    <citation type="journal article" date="2013" name="PLoS Genet.">
        <title>Comparative genome structure, secondary metabolite, and effector coding capacity across Cochliobolus pathogens.</title>
        <authorList>
            <person name="Condon B.J."/>
            <person name="Leng Y."/>
            <person name="Wu D."/>
            <person name="Bushley K.E."/>
            <person name="Ohm R.A."/>
            <person name="Otillar R."/>
            <person name="Martin J."/>
            <person name="Schackwitz W."/>
            <person name="Grimwood J."/>
            <person name="MohdZainudin N."/>
            <person name="Xue C."/>
            <person name="Wang R."/>
            <person name="Manning V.A."/>
            <person name="Dhillon B."/>
            <person name="Tu Z.J."/>
            <person name="Steffenson B.J."/>
            <person name="Salamov A."/>
            <person name="Sun H."/>
            <person name="Lowry S."/>
            <person name="LaButti K."/>
            <person name="Han J."/>
            <person name="Copeland A."/>
            <person name="Lindquist E."/>
            <person name="Barry K."/>
            <person name="Schmutz J."/>
            <person name="Baker S.E."/>
            <person name="Ciuffetti L.M."/>
            <person name="Grigoriev I.V."/>
            <person name="Zhong S."/>
            <person name="Turgeon B.G."/>
        </authorList>
    </citation>
    <scope>NUCLEOTIDE SEQUENCE [LARGE SCALE GENOMIC DNA]</scope>
    <source>
        <strain evidence="8">28A</strain>
    </source>
</reference>
<comment type="similarity">
    <text evidence="1">Belongs to the helicase family. RecQ subfamily.</text>
</comment>
<dbReference type="InterPro" id="IPR027417">
    <property type="entry name" value="P-loop_NTPase"/>
</dbReference>
<comment type="catalytic activity">
    <reaction evidence="4">
        <text>Couples ATP hydrolysis with the unwinding of duplex DNA by translocating in the 3'-5' direction.</text>
        <dbReference type="EC" id="5.6.2.4"/>
    </reaction>
</comment>
<evidence type="ECO:0000256" key="2">
    <source>
        <dbReference type="ARBA" id="ARBA00023125"/>
    </source>
</evidence>
<feature type="non-terminal residue" evidence="7">
    <location>
        <position position="168"/>
    </location>
</feature>
<dbReference type="GO" id="GO:0000724">
    <property type="term" value="P:double-strand break repair via homologous recombination"/>
    <property type="evidence" value="ECO:0007669"/>
    <property type="project" value="TreeGrafter"/>
</dbReference>
<dbReference type="Pfam" id="PF00270">
    <property type="entry name" value="DEAD"/>
    <property type="match status" value="1"/>
</dbReference>
<proteinExistence type="inferred from homology"/>
<dbReference type="STRING" id="671987.R0JTQ4"/>
<evidence type="ECO:0000256" key="1">
    <source>
        <dbReference type="ARBA" id="ARBA00005446"/>
    </source>
</evidence>
<dbReference type="EC" id="5.6.2.4" evidence="5"/>
<evidence type="ECO:0000256" key="4">
    <source>
        <dbReference type="ARBA" id="ARBA00034617"/>
    </source>
</evidence>
<evidence type="ECO:0000313" key="8">
    <source>
        <dbReference type="Proteomes" id="UP000016935"/>
    </source>
</evidence>
<name>R0JTQ4_EXST2</name>
<feature type="non-terminal residue" evidence="7">
    <location>
        <position position="1"/>
    </location>
</feature>
<dbReference type="AlphaFoldDB" id="R0JTQ4"/>
<protein>
    <recommendedName>
        <fullName evidence="5">DNA 3'-5' helicase</fullName>
        <ecNumber evidence="5">5.6.2.4</ecNumber>
    </recommendedName>
</protein>
<dbReference type="PANTHER" id="PTHR13710">
    <property type="entry name" value="DNA HELICASE RECQ FAMILY MEMBER"/>
    <property type="match status" value="1"/>
</dbReference>
<accession>R0JTQ4</accession>
<dbReference type="HOGENOM" id="CLU_1820503_0_0_1"/>
<dbReference type="GO" id="GO:0003677">
    <property type="term" value="F:DNA binding"/>
    <property type="evidence" value="ECO:0007669"/>
    <property type="project" value="UniProtKB-KW"/>
</dbReference>
<dbReference type="GO" id="GO:0005524">
    <property type="term" value="F:ATP binding"/>
    <property type="evidence" value="ECO:0007669"/>
    <property type="project" value="InterPro"/>
</dbReference>
<dbReference type="GO" id="GO:0005694">
    <property type="term" value="C:chromosome"/>
    <property type="evidence" value="ECO:0007669"/>
    <property type="project" value="TreeGrafter"/>
</dbReference>
<keyword evidence="3" id="KW-0413">Isomerase</keyword>
<dbReference type="PANTHER" id="PTHR13710:SF105">
    <property type="entry name" value="ATP-DEPENDENT DNA HELICASE Q1"/>
    <property type="match status" value="1"/>
</dbReference>
<feature type="domain" description="DEAD/DEAH-box helicase" evidence="6">
    <location>
        <begin position="17"/>
        <end position="79"/>
    </location>
</feature>
<dbReference type="OrthoDB" id="3925403at2759"/>
<organism evidence="7 8">
    <name type="scientific">Exserohilum turcicum (strain 28A)</name>
    <name type="common">Northern leaf blight fungus</name>
    <name type="synonym">Setosphaeria turcica</name>
    <dbReference type="NCBI Taxonomy" id="671987"/>
    <lineage>
        <taxon>Eukaryota</taxon>
        <taxon>Fungi</taxon>
        <taxon>Dikarya</taxon>
        <taxon>Ascomycota</taxon>
        <taxon>Pezizomycotina</taxon>
        <taxon>Dothideomycetes</taxon>
        <taxon>Pleosporomycetidae</taxon>
        <taxon>Pleosporales</taxon>
        <taxon>Pleosporineae</taxon>
        <taxon>Pleosporaceae</taxon>
        <taxon>Exserohilum</taxon>
    </lineage>
</organism>
<evidence type="ECO:0000256" key="3">
    <source>
        <dbReference type="ARBA" id="ARBA00023235"/>
    </source>
</evidence>
<sequence length="168" mass="18338">LQQVLGKQDVGFRSIEQEQALYAVLDKQTPLVVVLPTGGGKSLLFTLPACIEESGVTVVVVPYRALIEDLVVQVSSYGVDCIEWKHGENNPASVVFVSADVVGDVTSNGNFLGMLVRNATYIRASTTRPNARYFVSWCQRGKLEDTALVVCKRWAEKLGQCGQKGVVY</sequence>
<dbReference type="GO" id="GO:0043138">
    <property type="term" value="F:3'-5' DNA helicase activity"/>
    <property type="evidence" value="ECO:0007669"/>
    <property type="project" value="UniProtKB-EC"/>
</dbReference>
<evidence type="ECO:0000313" key="7">
    <source>
        <dbReference type="EMBL" id="EOA84448.1"/>
    </source>
</evidence>
<keyword evidence="2" id="KW-0238">DNA-binding</keyword>
<dbReference type="RefSeq" id="XP_008027924.1">
    <property type="nucleotide sequence ID" value="XM_008029733.1"/>
</dbReference>
<gene>
    <name evidence="7" type="ORF">SETTUDRAFT_57081</name>
</gene>
<keyword evidence="8" id="KW-1185">Reference proteome</keyword>
<evidence type="ECO:0000256" key="5">
    <source>
        <dbReference type="ARBA" id="ARBA00034808"/>
    </source>
</evidence>
<dbReference type="InterPro" id="IPR011545">
    <property type="entry name" value="DEAD/DEAH_box_helicase_dom"/>
</dbReference>
<dbReference type="SUPFAM" id="SSF52540">
    <property type="entry name" value="P-loop containing nucleoside triphosphate hydrolases"/>
    <property type="match status" value="1"/>
</dbReference>
<dbReference type="GeneID" id="19405227"/>
<dbReference type="eggNOG" id="KOG0351">
    <property type="taxonomic scope" value="Eukaryota"/>
</dbReference>
<dbReference type="GO" id="GO:0009378">
    <property type="term" value="F:four-way junction helicase activity"/>
    <property type="evidence" value="ECO:0007669"/>
    <property type="project" value="TreeGrafter"/>
</dbReference>
<reference evidence="7 8" key="1">
    <citation type="journal article" date="2012" name="PLoS Pathog.">
        <title>Diverse lifestyles and strategies of plant pathogenesis encoded in the genomes of eighteen Dothideomycetes fungi.</title>
        <authorList>
            <person name="Ohm R.A."/>
            <person name="Feau N."/>
            <person name="Henrissat B."/>
            <person name="Schoch C.L."/>
            <person name="Horwitz B.A."/>
            <person name="Barry K.W."/>
            <person name="Condon B.J."/>
            <person name="Copeland A.C."/>
            <person name="Dhillon B."/>
            <person name="Glaser F."/>
            <person name="Hesse C.N."/>
            <person name="Kosti I."/>
            <person name="LaButti K."/>
            <person name="Lindquist E.A."/>
            <person name="Lucas S."/>
            <person name="Salamov A.A."/>
            <person name="Bradshaw R.E."/>
            <person name="Ciuffetti L."/>
            <person name="Hamelin R.C."/>
            <person name="Kema G.H.J."/>
            <person name="Lawrence C."/>
            <person name="Scott J.A."/>
            <person name="Spatafora J.W."/>
            <person name="Turgeon B.G."/>
            <person name="de Wit P.J.G.M."/>
            <person name="Zhong S."/>
            <person name="Goodwin S.B."/>
            <person name="Grigoriev I.V."/>
        </authorList>
    </citation>
    <scope>NUCLEOTIDE SEQUENCE [LARGE SCALE GENOMIC DNA]</scope>
    <source>
        <strain evidence="8">28A</strain>
    </source>
</reference>
<dbReference type="GO" id="GO:0005737">
    <property type="term" value="C:cytoplasm"/>
    <property type="evidence" value="ECO:0007669"/>
    <property type="project" value="TreeGrafter"/>
</dbReference>
<dbReference type="EMBL" id="KB908737">
    <property type="protein sequence ID" value="EOA84448.1"/>
    <property type="molecule type" value="Genomic_DNA"/>
</dbReference>
<evidence type="ECO:0000259" key="6">
    <source>
        <dbReference type="Pfam" id="PF00270"/>
    </source>
</evidence>
<dbReference type="Proteomes" id="UP000016935">
    <property type="component" value="Unassembled WGS sequence"/>
</dbReference>